<proteinExistence type="predicted"/>
<comment type="caution">
    <text evidence="3">The sequence shown here is derived from an EMBL/GenBank/DDBJ whole genome shotgun (WGS) entry which is preliminary data.</text>
</comment>
<evidence type="ECO:0000256" key="1">
    <source>
        <dbReference type="SAM" id="MobiDB-lite"/>
    </source>
</evidence>
<feature type="region of interest" description="Disordered" evidence="1">
    <location>
        <begin position="57"/>
        <end position="81"/>
    </location>
</feature>
<dbReference type="EMBL" id="JBHSUA010000013">
    <property type="protein sequence ID" value="MFC6396606.1"/>
    <property type="molecule type" value="Genomic_DNA"/>
</dbReference>
<keyword evidence="2" id="KW-0472">Membrane</keyword>
<name>A0ABW1X0D3_9ACTN</name>
<feature type="compositionally biased region" description="Basic and acidic residues" evidence="1">
    <location>
        <begin position="67"/>
        <end position="81"/>
    </location>
</feature>
<protein>
    <submittedName>
        <fullName evidence="3">Uncharacterized protein</fullName>
    </submittedName>
</protein>
<reference evidence="4" key="1">
    <citation type="journal article" date="2019" name="Int. J. Syst. Evol. Microbiol.">
        <title>The Global Catalogue of Microorganisms (GCM) 10K type strain sequencing project: providing services to taxonomists for standard genome sequencing and annotation.</title>
        <authorList>
            <consortium name="The Broad Institute Genomics Platform"/>
            <consortium name="The Broad Institute Genome Sequencing Center for Infectious Disease"/>
            <person name="Wu L."/>
            <person name="Ma J."/>
        </authorList>
    </citation>
    <scope>NUCLEOTIDE SEQUENCE [LARGE SCALE GENOMIC DNA]</scope>
    <source>
        <strain evidence="4">CGMCC 1.15277</strain>
    </source>
</reference>
<feature type="transmembrane region" description="Helical" evidence="2">
    <location>
        <begin position="6"/>
        <end position="26"/>
    </location>
</feature>
<sequence>MNWFFWLSLFTAIAVAGLALHAWLWWRLWGKARALAHEAAAVTAQAGDMAAQLGELGLSADGAPGRRPRDENDTWRARERA</sequence>
<evidence type="ECO:0000256" key="2">
    <source>
        <dbReference type="SAM" id="Phobius"/>
    </source>
</evidence>
<keyword evidence="2" id="KW-0812">Transmembrane</keyword>
<dbReference type="Proteomes" id="UP001596266">
    <property type="component" value="Unassembled WGS sequence"/>
</dbReference>
<accession>A0ABW1X0D3</accession>
<gene>
    <name evidence="3" type="ORF">ACFP57_06355</name>
</gene>
<organism evidence="3 4">
    <name type="scientific">Luteococcus sanguinis</name>
    <dbReference type="NCBI Taxonomy" id="174038"/>
    <lineage>
        <taxon>Bacteria</taxon>
        <taxon>Bacillati</taxon>
        <taxon>Actinomycetota</taxon>
        <taxon>Actinomycetes</taxon>
        <taxon>Propionibacteriales</taxon>
        <taxon>Propionibacteriaceae</taxon>
        <taxon>Luteococcus</taxon>
    </lineage>
</organism>
<keyword evidence="4" id="KW-1185">Reference proteome</keyword>
<dbReference type="RefSeq" id="WP_343885606.1">
    <property type="nucleotide sequence ID" value="NZ_BAAAKI010000009.1"/>
</dbReference>
<keyword evidence="2" id="KW-1133">Transmembrane helix</keyword>
<evidence type="ECO:0000313" key="4">
    <source>
        <dbReference type="Proteomes" id="UP001596266"/>
    </source>
</evidence>
<evidence type="ECO:0000313" key="3">
    <source>
        <dbReference type="EMBL" id="MFC6396606.1"/>
    </source>
</evidence>